<feature type="transmembrane region" description="Helical" evidence="2">
    <location>
        <begin position="205"/>
        <end position="225"/>
    </location>
</feature>
<evidence type="ECO:0000256" key="2">
    <source>
        <dbReference type="SAM" id="Phobius"/>
    </source>
</evidence>
<accession>A0A0U3QT32</accession>
<feature type="transmembrane region" description="Helical" evidence="2">
    <location>
        <begin position="29"/>
        <end position="49"/>
    </location>
</feature>
<dbReference type="STRING" id="121292.AU252_01840"/>
<feature type="transmembrane region" description="Helical" evidence="2">
    <location>
        <begin position="69"/>
        <end position="90"/>
    </location>
</feature>
<feature type="transmembrane region" description="Helical" evidence="2">
    <location>
        <begin position="174"/>
        <end position="199"/>
    </location>
</feature>
<proteinExistence type="predicted"/>
<dbReference type="EMBL" id="CP013747">
    <property type="protein sequence ID" value="ALV40060.1"/>
    <property type="molecule type" value="Genomic_DNA"/>
</dbReference>
<dbReference type="AlphaFoldDB" id="A0A0U3QT32"/>
<evidence type="ECO:0000313" key="3">
    <source>
        <dbReference type="EMBL" id="ALV40060.1"/>
    </source>
</evidence>
<organism evidence="3">
    <name type="scientific">Pseudarthrobacter sulfonivorans</name>
    <dbReference type="NCBI Taxonomy" id="121292"/>
    <lineage>
        <taxon>Bacteria</taxon>
        <taxon>Bacillati</taxon>
        <taxon>Actinomycetota</taxon>
        <taxon>Actinomycetes</taxon>
        <taxon>Micrococcales</taxon>
        <taxon>Micrococcaceae</taxon>
        <taxon>Pseudarthrobacter</taxon>
    </lineage>
</organism>
<keyword evidence="2" id="KW-1133">Transmembrane helix</keyword>
<dbReference type="KEGG" id="psul:AU252_01840"/>
<evidence type="ECO:0008006" key="5">
    <source>
        <dbReference type="Google" id="ProtNLM"/>
    </source>
</evidence>
<name>A0A0U3QT32_9MICC</name>
<gene>
    <name evidence="3" type="ORF">AU252_01840</name>
</gene>
<feature type="region of interest" description="Disordered" evidence="1">
    <location>
        <begin position="338"/>
        <end position="459"/>
    </location>
</feature>
<evidence type="ECO:0000313" key="4">
    <source>
        <dbReference type="Proteomes" id="UP000065151"/>
    </source>
</evidence>
<protein>
    <recommendedName>
        <fullName evidence="5">TrbL/VirB6 plasmid conjugal transfer protein</fullName>
    </recommendedName>
</protein>
<feature type="transmembrane region" description="Helical" evidence="2">
    <location>
        <begin position="102"/>
        <end position="122"/>
    </location>
</feature>
<keyword evidence="2" id="KW-0472">Membrane</keyword>
<feature type="transmembrane region" description="Helical" evidence="2">
    <location>
        <begin position="237"/>
        <end position="262"/>
    </location>
</feature>
<reference evidence="3 4" key="1">
    <citation type="submission" date="2015-12" db="EMBL/GenBank/DDBJ databases">
        <authorList>
            <person name="Shamseldin A."/>
            <person name="Moawad H."/>
            <person name="Abd El-Rahim W.M."/>
            <person name="Sadowsky M.J."/>
        </authorList>
    </citation>
    <scope>NUCLEOTIDE SEQUENCE [LARGE SCALE GENOMIC DNA]</scope>
    <source>
        <strain evidence="3 4">Ar51</strain>
    </source>
</reference>
<evidence type="ECO:0000256" key="1">
    <source>
        <dbReference type="SAM" id="MobiDB-lite"/>
    </source>
</evidence>
<dbReference type="Proteomes" id="UP000065151">
    <property type="component" value="Chromosome"/>
</dbReference>
<keyword evidence="2" id="KW-0812">Transmembrane</keyword>
<sequence length="459" mass="47481">MLPDLCAPGAWWPPGCGLVSQAQNGALSAFNAFLAGILEGIASWLWSFISGAFGASNVDDSQWAAVQGLTGWWLVVMATPLVVAMILQLLSGLIAQQSRRIWRALIGGLMAIPAVGAAVYLMRTLTHVSDEASTALLETLGSDPYVVFMRLFGFERAPAGSVNEWKLLLGSVSTAPSALSGALVITVFATLIIWILAFILMCSMIFRSFALIVLGAVAPVALMMMPWEKTKSWMARWCEVVVALLLAKPLAATILAVAVKLFSDSTSFAGIAAGAVGMTVACAAPLLALKLVGFAGGELAAAAGAAGGGQTARAAAGFSGRQLSHQIRSHHLLLGHGGASGFSPVPSTPRPLPARVSRPAATIPRPSGAPGSAVVSSTQLQLLSGPRVSETPARAPERAEPGPSATVTPSLGPASKHEPATVQPVPDKTSQAPAAQRPPVQKQETTTTVIPPRIEGHHD</sequence>
<feature type="transmembrane region" description="Helical" evidence="2">
    <location>
        <begin position="268"/>
        <end position="289"/>
    </location>
</feature>